<name>A0ACC0RX00_POPTR</name>
<accession>A0ACC0RX00</accession>
<dbReference type="Proteomes" id="UP000006729">
    <property type="component" value="Chromosome 14"/>
</dbReference>
<protein>
    <submittedName>
        <fullName evidence="1">Uncharacterized protein</fullName>
    </submittedName>
</protein>
<reference evidence="1 2" key="1">
    <citation type="journal article" date="2006" name="Science">
        <title>The genome of black cottonwood, Populus trichocarpa (Torr. &amp; Gray).</title>
        <authorList>
            <person name="Tuskan G.A."/>
            <person name="Difazio S."/>
            <person name="Jansson S."/>
            <person name="Bohlmann J."/>
            <person name="Grigoriev I."/>
            <person name="Hellsten U."/>
            <person name="Putnam N."/>
            <person name="Ralph S."/>
            <person name="Rombauts S."/>
            <person name="Salamov A."/>
            <person name="Schein J."/>
            <person name="Sterck L."/>
            <person name="Aerts A."/>
            <person name="Bhalerao R.R."/>
            <person name="Bhalerao R.P."/>
            <person name="Blaudez D."/>
            <person name="Boerjan W."/>
            <person name="Brun A."/>
            <person name="Brunner A."/>
            <person name="Busov V."/>
            <person name="Campbell M."/>
            <person name="Carlson J."/>
            <person name="Chalot M."/>
            <person name="Chapman J."/>
            <person name="Chen G.L."/>
            <person name="Cooper D."/>
            <person name="Coutinho P.M."/>
            <person name="Couturier J."/>
            <person name="Covert S."/>
            <person name="Cronk Q."/>
            <person name="Cunningham R."/>
            <person name="Davis J."/>
            <person name="Degroeve S."/>
            <person name="Dejardin A."/>
            <person name="Depamphilis C."/>
            <person name="Detter J."/>
            <person name="Dirks B."/>
            <person name="Dubchak I."/>
            <person name="Duplessis S."/>
            <person name="Ehlting J."/>
            <person name="Ellis B."/>
            <person name="Gendler K."/>
            <person name="Goodstein D."/>
            <person name="Gribskov M."/>
            <person name="Grimwood J."/>
            <person name="Groover A."/>
            <person name="Gunter L."/>
            <person name="Hamberger B."/>
            <person name="Heinze B."/>
            <person name="Helariutta Y."/>
            <person name="Henrissat B."/>
            <person name="Holligan D."/>
            <person name="Holt R."/>
            <person name="Huang W."/>
            <person name="Islam-Faridi N."/>
            <person name="Jones S."/>
            <person name="Jones-Rhoades M."/>
            <person name="Jorgensen R."/>
            <person name="Joshi C."/>
            <person name="Kangasjarvi J."/>
            <person name="Karlsson J."/>
            <person name="Kelleher C."/>
            <person name="Kirkpatrick R."/>
            <person name="Kirst M."/>
            <person name="Kohler A."/>
            <person name="Kalluri U."/>
            <person name="Larimer F."/>
            <person name="Leebens-Mack J."/>
            <person name="Leple J.C."/>
            <person name="Locascio P."/>
            <person name="Lou Y."/>
            <person name="Lucas S."/>
            <person name="Martin F."/>
            <person name="Montanini B."/>
            <person name="Napoli C."/>
            <person name="Nelson D.R."/>
            <person name="Nelson C."/>
            <person name="Nieminen K."/>
            <person name="Nilsson O."/>
            <person name="Pereda V."/>
            <person name="Peter G."/>
            <person name="Philippe R."/>
            <person name="Pilate G."/>
            <person name="Poliakov A."/>
            <person name="Razumovskaya J."/>
            <person name="Richardson P."/>
            <person name="Rinaldi C."/>
            <person name="Ritland K."/>
            <person name="Rouze P."/>
            <person name="Ryaboy D."/>
            <person name="Schmutz J."/>
            <person name="Schrader J."/>
            <person name="Segerman B."/>
            <person name="Shin H."/>
            <person name="Siddiqui A."/>
            <person name="Sterky F."/>
            <person name="Terry A."/>
            <person name="Tsai C.J."/>
            <person name="Uberbacher E."/>
            <person name="Unneberg P."/>
            <person name="Vahala J."/>
            <person name="Wall K."/>
            <person name="Wessler S."/>
            <person name="Yang G."/>
            <person name="Yin T."/>
            <person name="Douglas C."/>
            <person name="Marra M."/>
            <person name="Sandberg G."/>
            <person name="Van de Peer Y."/>
            <person name="Rokhsar D."/>
        </authorList>
    </citation>
    <scope>NUCLEOTIDE SEQUENCE [LARGE SCALE GENOMIC DNA]</scope>
    <source>
        <strain evidence="2">cv. Nisqually</strain>
    </source>
</reference>
<evidence type="ECO:0000313" key="2">
    <source>
        <dbReference type="Proteomes" id="UP000006729"/>
    </source>
</evidence>
<keyword evidence="2" id="KW-1185">Reference proteome</keyword>
<sequence length="173" mass="19790">MFQHEIVKFKSQIEDMEKQLRIFEGDLSNLTTLCEVEYQEQILEEVWKRVRMHKQVLEEKYNSLGAPPASQVSLTSTSSPETAEVKSYITENPHVQILNFLNSNGLLPARDQEQRVAEILPPTSSTLLDGQKLNLVDHLSPGDDNNVQRPEFGQVIINSNLSPWTEFYQTGIY</sequence>
<evidence type="ECO:0000313" key="1">
    <source>
        <dbReference type="EMBL" id="KAI9381759.1"/>
    </source>
</evidence>
<dbReference type="EMBL" id="CM009303">
    <property type="protein sequence ID" value="KAI9381759.1"/>
    <property type="molecule type" value="Genomic_DNA"/>
</dbReference>
<proteinExistence type="predicted"/>
<organism evidence="1 2">
    <name type="scientific">Populus trichocarpa</name>
    <name type="common">Western balsam poplar</name>
    <name type="synonym">Populus balsamifera subsp. trichocarpa</name>
    <dbReference type="NCBI Taxonomy" id="3694"/>
    <lineage>
        <taxon>Eukaryota</taxon>
        <taxon>Viridiplantae</taxon>
        <taxon>Streptophyta</taxon>
        <taxon>Embryophyta</taxon>
        <taxon>Tracheophyta</taxon>
        <taxon>Spermatophyta</taxon>
        <taxon>Magnoliopsida</taxon>
        <taxon>eudicotyledons</taxon>
        <taxon>Gunneridae</taxon>
        <taxon>Pentapetalae</taxon>
        <taxon>rosids</taxon>
        <taxon>fabids</taxon>
        <taxon>Malpighiales</taxon>
        <taxon>Salicaceae</taxon>
        <taxon>Saliceae</taxon>
        <taxon>Populus</taxon>
    </lineage>
</organism>
<comment type="caution">
    <text evidence="1">The sequence shown here is derived from an EMBL/GenBank/DDBJ whole genome shotgun (WGS) entry which is preliminary data.</text>
</comment>
<gene>
    <name evidence="1" type="ORF">POPTR_014G021000v4</name>
</gene>